<dbReference type="Proteomes" id="UP000299102">
    <property type="component" value="Unassembled WGS sequence"/>
</dbReference>
<sequence length="87" mass="10069">MKPQIDFIFLKSRDGNEIEYGKEKATRIKKQGRRREERGQTKGEERVNEKEHIGGANEQAIHQKVDDQRHPRTLAFLEGSPSELLPS</sequence>
<dbReference type="EMBL" id="BGZK01000342">
    <property type="protein sequence ID" value="GBP38024.1"/>
    <property type="molecule type" value="Genomic_DNA"/>
</dbReference>
<gene>
    <name evidence="2" type="ORF">EVAR_13064_1</name>
</gene>
<accession>A0A4C1VJD2</accession>
<feature type="compositionally biased region" description="Basic and acidic residues" evidence="1">
    <location>
        <begin position="34"/>
        <end position="53"/>
    </location>
</feature>
<proteinExistence type="predicted"/>
<keyword evidence="3" id="KW-1185">Reference proteome</keyword>
<comment type="caution">
    <text evidence="2">The sequence shown here is derived from an EMBL/GenBank/DDBJ whole genome shotgun (WGS) entry which is preliminary data.</text>
</comment>
<reference evidence="2 3" key="1">
    <citation type="journal article" date="2019" name="Commun. Biol.">
        <title>The bagworm genome reveals a unique fibroin gene that provides high tensile strength.</title>
        <authorList>
            <person name="Kono N."/>
            <person name="Nakamura H."/>
            <person name="Ohtoshi R."/>
            <person name="Tomita M."/>
            <person name="Numata K."/>
            <person name="Arakawa K."/>
        </authorList>
    </citation>
    <scope>NUCLEOTIDE SEQUENCE [LARGE SCALE GENOMIC DNA]</scope>
</reference>
<evidence type="ECO:0000313" key="3">
    <source>
        <dbReference type="Proteomes" id="UP000299102"/>
    </source>
</evidence>
<name>A0A4C1VJD2_EUMVA</name>
<dbReference type="AlphaFoldDB" id="A0A4C1VJD2"/>
<organism evidence="2 3">
    <name type="scientific">Eumeta variegata</name>
    <name type="common">Bagworm moth</name>
    <name type="synonym">Eumeta japonica</name>
    <dbReference type="NCBI Taxonomy" id="151549"/>
    <lineage>
        <taxon>Eukaryota</taxon>
        <taxon>Metazoa</taxon>
        <taxon>Ecdysozoa</taxon>
        <taxon>Arthropoda</taxon>
        <taxon>Hexapoda</taxon>
        <taxon>Insecta</taxon>
        <taxon>Pterygota</taxon>
        <taxon>Neoptera</taxon>
        <taxon>Endopterygota</taxon>
        <taxon>Lepidoptera</taxon>
        <taxon>Glossata</taxon>
        <taxon>Ditrysia</taxon>
        <taxon>Tineoidea</taxon>
        <taxon>Psychidae</taxon>
        <taxon>Oiketicinae</taxon>
        <taxon>Eumeta</taxon>
    </lineage>
</organism>
<feature type="region of interest" description="Disordered" evidence="1">
    <location>
        <begin position="22"/>
        <end position="69"/>
    </location>
</feature>
<evidence type="ECO:0000256" key="1">
    <source>
        <dbReference type="SAM" id="MobiDB-lite"/>
    </source>
</evidence>
<evidence type="ECO:0000313" key="2">
    <source>
        <dbReference type="EMBL" id="GBP38024.1"/>
    </source>
</evidence>
<protein>
    <submittedName>
        <fullName evidence="2">Uncharacterized protein</fullName>
    </submittedName>
</protein>